<comment type="caution">
    <text evidence="2">The sequence shown here is derived from an EMBL/GenBank/DDBJ whole genome shotgun (WGS) entry which is preliminary data.</text>
</comment>
<dbReference type="PROSITE" id="PS51257">
    <property type="entry name" value="PROKAR_LIPOPROTEIN"/>
    <property type="match status" value="1"/>
</dbReference>
<dbReference type="RefSeq" id="WP_135010848.1">
    <property type="nucleotide sequence ID" value="NZ_SPNK01000013.1"/>
</dbReference>
<keyword evidence="1" id="KW-0812">Transmembrane</keyword>
<sequence length="103" mass="11558">MSGPFVRFPTNRAGRVLVLCAYLLLFTFSCWGLWLQLTVDWDTQWSYADMFHDPGAPTTELPPELNHARNIVHATGFGVCAVFGVAGVIYQVVALRATRSRER</sequence>
<gene>
    <name evidence="2" type="ORF">E4P33_10390</name>
</gene>
<evidence type="ECO:0000313" key="2">
    <source>
        <dbReference type="EMBL" id="TFH99685.1"/>
    </source>
</evidence>
<feature type="transmembrane region" description="Helical" evidence="1">
    <location>
        <begin position="71"/>
        <end position="93"/>
    </location>
</feature>
<dbReference type="Proteomes" id="UP000298017">
    <property type="component" value="Unassembled WGS sequence"/>
</dbReference>
<evidence type="ECO:0000313" key="3">
    <source>
        <dbReference type="Proteomes" id="UP000298017"/>
    </source>
</evidence>
<accession>A0AAX2SCR2</accession>
<proteinExistence type="predicted"/>
<dbReference type="AlphaFoldDB" id="A0AAX2SCR2"/>
<name>A0AAX2SCR2_KOCRH</name>
<reference evidence="2 3" key="1">
    <citation type="submission" date="2019-03" db="EMBL/GenBank/DDBJ databases">
        <title>Genome Sequencing and Assembly of Various Microbes Isolated from Alder Root Nodule.</title>
        <authorList>
            <person name="Swanson E."/>
            <person name="Sevigny J.L."/>
            <person name="Pesce C."/>
            <person name="Davis I."/>
            <person name="Kleiner V."/>
            <person name="Tisa L."/>
        </authorList>
    </citation>
    <scope>NUCLEOTIDE SEQUENCE [LARGE SCALE GENOMIC DNA]</scope>
    <source>
        <strain evidence="2 3">4R-31</strain>
    </source>
</reference>
<keyword evidence="1" id="KW-0472">Membrane</keyword>
<keyword evidence="1" id="KW-1133">Transmembrane helix</keyword>
<feature type="transmembrane region" description="Helical" evidence="1">
    <location>
        <begin position="16"/>
        <end position="37"/>
    </location>
</feature>
<dbReference type="EMBL" id="SPNK01000013">
    <property type="protein sequence ID" value="TFH99685.1"/>
    <property type="molecule type" value="Genomic_DNA"/>
</dbReference>
<organism evidence="2 3">
    <name type="scientific">Kocuria rhizophila</name>
    <dbReference type="NCBI Taxonomy" id="72000"/>
    <lineage>
        <taxon>Bacteria</taxon>
        <taxon>Bacillati</taxon>
        <taxon>Actinomycetota</taxon>
        <taxon>Actinomycetes</taxon>
        <taxon>Micrococcales</taxon>
        <taxon>Micrococcaceae</taxon>
        <taxon>Kocuria</taxon>
    </lineage>
</organism>
<evidence type="ECO:0000256" key="1">
    <source>
        <dbReference type="SAM" id="Phobius"/>
    </source>
</evidence>
<keyword evidence="3" id="KW-1185">Reference proteome</keyword>
<protein>
    <submittedName>
        <fullName evidence="2">Uncharacterized protein</fullName>
    </submittedName>
</protein>